<dbReference type="InterPro" id="IPR051536">
    <property type="entry name" value="UDG_Type-4/5"/>
</dbReference>
<accession>A0A7Y9IQJ8</accession>
<keyword evidence="7" id="KW-0408">Iron</keyword>
<sequence>MAGGFSGDLFDAPPGPGQAASDPGATGHTATAASDHGASAHTNTPRVITLDSQVDLAGFRRHARELLREQIPPEAVSWQVRDVATSDLFTQVMPEDDGAAVNAVSGAATVSPHTRQPASNDAPALDIRVPADFLTLCKTAILHSAPQRFGVLYRLLWRLVRQPDLRHDTLDPDRVYLENLARVVRRDKHKMTAFVRFRTVHDDTSDQPLHVAWFEPDHHIVEATAPFFQRRFAQMRWAIMTPERSVQWDGKALSFGPGMRRDQAPPADAGEALWLTYYENIFNPSRLKVQAMKNEMPRRYWHNLPEAVLIEPLVAEASRRSAGMIAQAPTAPRKPRPVVTMTHAPRDGAAMPSRGMSLPELHNAAQRCRACPIGHSATQVVFGEGRTPARLMVVGEQPGDYEDLQGRPFVGPSGQLFERALTQLGWSRDALYVTNAVKHFKFELRGKRRIHKTPAQAEADACLQWLESEIDLVKPQAIIALGATAARSLMRHPVAVTRERGQWLQRADTRPVLITLHPSALLRMQDGDKDAAFRQWLDDLAAATPYAMSPGDAELVP</sequence>
<proteinExistence type="inferred from homology"/>
<dbReference type="PANTHER" id="PTHR33693">
    <property type="entry name" value="TYPE-5 URACIL-DNA GLYCOSYLASE"/>
    <property type="match status" value="1"/>
</dbReference>
<evidence type="ECO:0000256" key="6">
    <source>
        <dbReference type="ARBA" id="ARBA00022801"/>
    </source>
</evidence>
<evidence type="ECO:0000256" key="7">
    <source>
        <dbReference type="ARBA" id="ARBA00023004"/>
    </source>
</evidence>
<dbReference type="GO" id="GO:0016779">
    <property type="term" value="F:nucleotidyltransferase activity"/>
    <property type="evidence" value="ECO:0007669"/>
    <property type="project" value="UniProtKB-KW"/>
</dbReference>
<dbReference type="SMART" id="SM00987">
    <property type="entry name" value="UreE_C"/>
    <property type="match status" value="1"/>
</dbReference>
<keyword evidence="4" id="KW-0479">Metal-binding</keyword>
<reference evidence="12 13" key="1">
    <citation type="submission" date="2020-07" db="EMBL/GenBank/DDBJ databases">
        <title>Genomic Encyclopedia of Type Strains, Phase IV (KMG-V): Genome sequencing to study the core and pangenomes of soil and plant-associated prokaryotes.</title>
        <authorList>
            <person name="Whitman W."/>
        </authorList>
    </citation>
    <scope>NUCLEOTIDE SEQUENCE [LARGE SCALE GENOMIC DNA]</scope>
    <source>
        <strain evidence="12 13">SAS40</strain>
    </source>
</reference>
<evidence type="ECO:0000313" key="12">
    <source>
        <dbReference type="EMBL" id="NYE81127.1"/>
    </source>
</evidence>
<gene>
    <name evidence="12" type="ORF">FHW18_000398</name>
</gene>
<dbReference type="Pfam" id="PF03167">
    <property type="entry name" value="UDG"/>
    <property type="match status" value="1"/>
</dbReference>
<evidence type="ECO:0000256" key="9">
    <source>
        <dbReference type="ARBA" id="ARBA00023204"/>
    </source>
</evidence>
<organism evidence="12 13">
    <name type="scientific">Pigmentiphaga litoralis</name>
    <dbReference type="NCBI Taxonomy" id="516702"/>
    <lineage>
        <taxon>Bacteria</taxon>
        <taxon>Pseudomonadati</taxon>
        <taxon>Pseudomonadota</taxon>
        <taxon>Betaproteobacteria</taxon>
        <taxon>Burkholderiales</taxon>
        <taxon>Alcaligenaceae</taxon>
        <taxon>Pigmentiphaga</taxon>
    </lineage>
</organism>
<dbReference type="RefSeq" id="WP_179582843.1">
    <property type="nucleotide sequence ID" value="NZ_JACBYR010000001.1"/>
</dbReference>
<dbReference type="SMART" id="SM00986">
    <property type="entry name" value="UDG"/>
    <property type="match status" value="1"/>
</dbReference>
<comment type="caution">
    <text evidence="12">The sequence shown here is derived from an EMBL/GenBank/DDBJ whole genome shotgun (WGS) entry which is preliminary data.</text>
</comment>
<dbReference type="AlphaFoldDB" id="A0A7Y9IQJ8"/>
<keyword evidence="3" id="KW-0004">4Fe-4S</keyword>
<dbReference type="GO" id="GO:0006281">
    <property type="term" value="P:DNA repair"/>
    <property type="evidence" value="ECO:0007669"/>
    <property type="project" value="UniProtKB-KW"/>
</dbReference>
<keyword evidence="9" id="KW-0234">DNA repair</keyword>
<evidence type="ECO:0000256" key="5">
    <source>
        <dbReference type="ARBA" id="ARBA00022763"/>
    </source>
</evidence>
<keyword evidence="8" id="KW-0411">Iron-sulfur</keyword>
<dbReference type="InterPro" id="IPR005273">
    <property type="entry name" value="Ura-DNA_glyco_family4"/>
</dbReference>
<keyword evidence="13" id="KW-1185">Reference proteome</keyword>
<dbReference type="PANTHER" id="PTHR33693:SF9">
    <property type="entry name" value="TYPE-4 URACIL-DNA GLYCOSYLASE"/>
    <property type="match status" value="1"/>
</dbReference>
<keyword evidence="5" id="KW-0227">DNA damage</keyword>
<dbReference type="InterPro" id="IPR025404">
    <property type="entry name" value="DUF4130"/>
</dbReference>
<dbReference type="GO" id="GO:0046872">
    <property type="term" value="F:metal ion binding"/>
    <property type="evidence" value="ECO:0007669"/>
    <property type="project" value="UniProtKB-KW"/>
</dbReference>
<evidence type="ECO:0000313" key="13">
    <source>
        <dbReference type="Proteomes" id="UP000542125"/>
    </source>
</evidence>
<evidence type="ECO:0000256" key="3">
    <source>
        <dbReference type="ARBA" id="ARBA00022485"/>
    </source>
</evidence>
<dbReference type="NCBIfam" id="TIGR00758">
    <property type="entry name" value="UDG_fam4"/>
    <property type="match status" value="1"/>
</dbReference>
<evidence type="ECO:0000256" key="1">
    <source>
        <dbReference type="ARBA" id="ARBA00006521"/>
    </source>
</evidence>
<dbReference type="Proteomes" id="UP000542125">
    <property type="component" value="Unassembled WGS sequence"/>
</dbReference>
<dbReference type="Gene3D" id="3.40.470.10">
    <property type="entry name" value="Uracil-DNA glycosylase-like domain"/>
    <property type="match status" value="1"/>
</dbReference>
<dbReference type="CDD" id="cd10030">
    <property type="entry name" value="UDG-F4_TTUDGA_SPO1dp_like"/>
    <property type="match status" value="1"/>
</dbReference>
<feature type="domain" description="Uracil-DNA glycosylase-like" evidence="11">
    <location>
        <begin position="382"/>
        <end position="537"/>
    </location>
</feature>
<keyword evidence="12" id="KW-0548">Nucleotidyltransferase</keyword>
<evidence type="ECO:0000256" key="8">
    <source>
        <dbReference type="ARBA" id="ARBA00023014"/>
    </source>
</evidence>
<dbReference type="InterPro" id="IPR005122">
    <property type="entry name" value="Uracil-DNA_glycosylase-like"/>
</dbReference>
<evidence type="ECO:0000256" key="2">
    <source>
        <dbReference type="ARBA" id="ARBA00019403"/>
    </source>
</evidence>
<dbReference type="NCBIfam" id="TIGR03915">
    <property type="entry name" value="SAM_7_link_chp"/>
    <property type="match status" value="1"/>
</dbReference>
<protein>
    <recommendedName>
        <fullName evidence="2">Type-4 uracil-DNA glycosylase</fullName>
    </recommendedName>
</protein>
<feature type="region of interest" description="Disordered" evidence="10">
    <location>
        <begin position="1"/>
        <end position="43"/>
    </location>
</feature>
<evidence type="ECO:0000256" key="10">
    <source>
        <dbReference type="SAM" id="MobiDB-lite"/>
    </source>
</evidence>
<evidence type="ECO:0000256" key="4">
    <source>
        <dbReference type="ARBA" id="ARBA00022723"/>
    </source>
</evidence>
<dbReference type="InterPro" id="IPR023875">
    <property type="entry name" value="DNA_repair_put"/>
</dbReference>
<dbReference type="GO" id="GO:0051539">
    <property type="term" value="F:4 iron, 4 sulfur cluster binding"/>
    <property type="evidence" value="ECO:0007669"/>
    <property type="project" value="UniProtKB-KW"/>
</dbReference>
<comment type="similarity">
    <text evidence="1">Belongs to the uracil-DNA glycosylase (UDG) superfamily. Type 4 (UDGa) family.</text>
</comment>
<evidence type="ECO:0000259" key="11">
    <source>
        <dbReference type="SMART" id="SM00986"/>
    </source>
</evidence>
<keyword evidence="12" id="KW-0808">Transferase</keyword>
<name>A0A7Y9IQJ8_9BURK</name>
<dbReference type="GO" id="GO:0097506">
    <property type="term" value="F:deaminated base DNA N-glycosylase activity"/>
    <property type="evidence" value="ECO:0007669"/>
    <property type="project" value="UniProtKB-ARBA"/>
</dbReference>
<dbReference type="SUPFAM" id="SSF52141">
    <property type="entry name" value="Uracil-DNA glycosylase-like"/>
    <property type="match status" value="1"/>
</dbReference>
<keyword evidence="6" id="KW-0378">Hydrolase</keyword>
<dbReference type="Pfam" id="PF13566">
    <property type="entry name" value="DUF4130"/>
    <property type="match status" value="1"/>
</dbReference>
<dbReference type="NCBIfam" id="TIGR03914">
    <property type="entry name" value="UDG_fam_dom"/>
    <property type="match status" value="1"/>
</dbReference>
<dbReference type="EMBL" id="JACBYR010000001">
    <property type="protein sequence ID" value="NYE81127.1"/>
    <property type="molecule type" value="Genomic_DNA"/>
</dbReference>
<dbReference type="InterPro" id="IPR036895">
    <property type="entry name" value="Uracil-DNA_glycosylase-like_sf"/>
</dbReference>